<dbReference type="PANTHER" id="PTHR24369">
    <property type="entry name" value="ANTIGEN BSP, PUTATIVE-RELATED"/>
    <property type="match status" value="1"/>
</dbReference>
<dbReference type="Pfam" id="PF13855">
    <property type="entry name" value="LRR_8"/>
    <property type="match status" value="1"/>
</dbReference>
<dbReference type="HOGENOM" id="CLU_386489_0_0_1"/>
<dbReference type="Gene3D" id="3.80.10.10">
    <property type="entry name" value="Ribonuclease Inhibitor"/>
    <property type="match status" value="1"/>
</dbReference>
<evidence type="ECO:0000256" key="2">
    <source>
        <dbReference type="ARBA" id="ARBA00022729"/>
    </source>
</evidence>
<keyword evidence="3" id="KW-0677">Repeat</keyword>
<keyword evidence="1" id="KW-0433">Leucine-rich repeat</keyword>
<organism evidence="4">
    <name type="scientific">Magallana gigas</name>
    <name type="common">Pacific oyster</name>
    <name type="synonym">Crassostrea gigas</name>
    <dbReference type="NCBI Taxonomy" id="29159"/>
    <lineage>
        <taxon>Eukaryota</taxon>
        <taxon>Metazoa</taxon>
        <taxon>Spiralia</taxon>
        <taxon>Lophotrochozoa</taxon>
        <taxon>Mollusca</taxon>
        <taxon>Bivalvia</taxon>
        <taxon>Autobranchia</taxon>
        <taxon>Pteriomorphia</taxon>
        <taxon>Ostreida</taxon>
        <taxon>Ostreoidea</taxon>
        <taxon>Ostreidae</taxon>
        <taxon>Magallana</taxon>
    </lineage>
</organism>
<dbReference type="InterPro" id="IPR050541">
    <property type="entry name" value="LRR_TM_domain-containing"/>
</dbReference>
<evidence type="ECO:0000256" key="3">
    <source>
        <dbReference type="ARBA" id="ARBA00022737"/>
    </source>
</evidence>
<reference evidence="4" key="1">
    <citation type="journal article" date="2012" name="Nature">
        <title>The oyster genome reveals stress adaptation and complexity of shell formation.</title>
        <authorList>
            <person name="Zhang G."/>
            <person name="Fang X."/>
            <person name="Guo X."/>
            <person name="Li L."/>
            <person name="Luo R."/>
            <person name="Xu F."/>
            <person name="Yang P."/>
            <person name="Zhang L."/>
            <person name="Wang X."/>
            <person name="Qi H."/>
            <person name="Xiong Z."/>
            <person name="Que H."/>
            <person name="Xie Y."/>
            <person name="Holland P.W."/>
            <person name="Paps J."/>
            <person name="Zhu Y."/>
            <person name="Wu F."/>
            <person name="Chen Y."/>
            <person name="Wang J."/>
            <person name="Peng C."/>
            <person name="Meng J."/>
            <person name="Yang L."/>
            <person name="Liu J."/>
            <person name="Wen B."/>
            <person name="Zhang N."/>
            <person name="Huang Z."/>
            <person name="Zhu Q."/>
            <person name="Feng Y."/>
            <person name="Mount A."/>
            <person name="Hedgecock D."/>
            <person name="Xu Z."/>
            <person name="Liu Y."/>
            <person name="Domazet-Loso T."/>
            <person name="Du Y."/>
            <person name="Sun X."/>
            <person name="Zhang S."/>
            <person name="Liu B."/>
            <person name="Cheng P."/>
            <person name="Jiang X."/>
            <person name="Li J."/>
            <person name="Fan D."/>
            <person name="Wang W."/>
            <person name="Fu W."/>
            <person name="Wang T."/>
            <person name="Wang B."/>
            <person name="Zhang J."/>
            <person name="Peng Z."/>
            <person name="Li Y."/>
            <person name="Li N."/>
            <person name="Wang J."/>
            <person name="Chen M."/>
            <person name="He Y."/>
            <person name="Tan F."/>
            <person name="Song X."/>
            <person name="Zheng Q."/>
            <person name="Huang R."/>
            <person name="Yang H."/>
            <person name="Du X."/>
            <person name="Chen L."/>
            <person name="Yang M."/>
            <person name="Gaffney P.M."/>
            <person name="Wang S."/>
            <person name="Luo L."/>
            <person name="She Z."/>
            <person name="Ming Y."/>
            <person name="Huang W."/>
            <person name="Zhang S."/>
            <person name="Huang B."/>
            <person name="Zhang Y."/>
            <person name="Qu T."/>
            <person name="Ni P."/>
            <person name="Miao G."/>
            <person name="Wang J."/>
            <person name="Wang Q."/>
            <person name="Steinberg C.E."/>
            <person name="Wang H."/>
            <person name="Li N."/>
            <person name="Qian L."/>
            <person name="Zhang G."/>
            <person name="Li Y."/>
            <person name="Yang H."/>
            <person name="Liu X."/>
            <person name="Wang J."/>
            <person name="Yin Y."/>
            <person name="Wang J."/>
        </authorList>
    </citation>
    <scope>NUCLEOTIDE SEQUENCE [LARGE SCALE GENOMIC DNA]</scope>
    <source>
        <strain evidence="4">05x7-T-G4-1.051#20</strain>
    </source>
</reference>
<protein>
    <submittedName>
        <fullName evidence="4">Uncharacterized protein</fullName>
    </submittedName>
</protein>
<sequence length="715" mass="81231">MVKNKVRLLNFYLSHGRDFLQEVLEVYTSPALLYEELIQSDYYSGLSLADQEALYSIKDDNTFSDLELEQTFYLLTRFTRIKQPVCGWCGQCRVQGLKSDHIGENLEKFMSLWNLVNKSNFMTDEIYEESLQTLKFLGDNVSSCFAFGKSFRESMNRELQDDGTDIQIVSCGKDVSIQIGQNNKCIMNVEVFDHLQSQEESGNTEAEDDLVKMILHLNTTSTSGLYVARIEERILRSLSGEQLLEINKVLQEKFGVQIVVSRKGCVVLVLRKMKPISQNLMDKSVLREFVSVLFKLIGFSNDDLSKINVQVDLTLGNSADVDHFKESQLKNTVLDVTLAPRYAIQRMSDERKRELVSTILEVADPNLEDENEELQIGAHFMNERVKEFKDCGDSISSKHTEKSSGANPVCLSIESEEFSRFTPNAHEMKKQNHESYFTMKYSKASSKTHPLLHKEMEPVKTNSNFFANIWCVQIIILVALFTFTLFLLNFANIQTTNHTSSHTPTPCNVIQNVSILKDAWPTDRKLAIRNRSYIEALPSNKNKSAIFHLDLSCNNISFINLSIFHKFSRLSHLNLSTNSMHQVVGLDLVPSLRFLDLSSNSLTRISDLQTLSTSSITVLDLKNNYISSLNSTDLSRFPAILFVDISNNPIKEFGLFPTLSCCDIQSLNYSCVVQYNSVAIITDSFKGDHKQVSTNYHVLTSLPQQKARVDNTIHI</sequence>
<dbReference type="InterPro" id="IPR001611">
    <property type="entry name" value="Leu-rich_rpt"/>
</dbReference>
<dbReference type="InParanoid" id="K1R1S1"/>
<dbReference type="PROSITE" id="PS51450">
    <property type="entry name" value="LRR"/>
    <property type="match status" value="1"/>
</dbReference>
<accession>K1R1S1</accession>
<gene>
    <name evidence="4" type="ORF">CGI_10005450</name>
</gene>
<dbReference type="SUPFAM" id="SSF52058">
    <property type="entry name" value="L domain-like"/>
    <property type="match status" value="1"/>
</dbReference>
<dbReference type="PANTHER" id="PTHR24369:SF210">
    <property type="entry name" value="CHAOPTIN-RELATED"/>
    <property type="match status" value="1"/>
</dbReference>
<proteinExistence type="predicted"/>
<evidence type="ECO:0000256" key="1">
    <source>
        <dbReference type="ARBA" id="ARBA00022614"/>
    </source>
</evidence>
<dbReference type="AlphaFoldDB" id="K1R1S1"/>
<dbReference type="InterPro" id="IPR032675">
    <property type="entry name" value="LRR_dom_sf"/>
</dbReference>
<evidence type="ECO:0000313" key="4">
    <source>
        <dbReference type="EMBL" id="EKC27676.1"/>
    </source>
</evidence>
<dbReference type="EMBL" id="JH818054">
    <property type="protein sequence ID" value="EKC27676.1"/>
    <property type="molecule type" value="Genomic_DNA"/>
</dbReference>
<name>K1R1S1_MAGGI</name>
<keyword evidence="2" id="KW-0732">Signal</keyword>
<dbReference type="GO" id="GO:0005886">
    <property type="term" value="C:plasma membrane"/>
    <property type="evidence" value="ECO:0007669"/>
    <property type="project" value="TreeGrafter"/>
</dbReference>